<proteinExistence type="predicted"/>
<dbReference type="InterPro" id="IPR019251">
    <property type="entry name" value="DUF2231_TM"/>
</dbReference>
<organism evidence="7 8">
    <name type="scientific">Pseudarthrobacter siccitolerans</name>
    <dbReference type="NCBI Taxonomy" id="861266"/>
    <lineage>
        <taxon>Bacteria</taxon>
        <taxon>Bacillati</taxon>
        <taxon>Actinomycetota</taxon>
        <taxon>Actinomycetes</taxon>
        <taxon>Micrococcales</taxon>
        <taxon>Micrococcaceae</taxon>
        <taxon>Pseudarthrobacter</taxon>
    </lineage>
</organism>
<dbReference type="PROSITE" id="PS51296">
    <property type="entry name" value="RIESKE"/>
    <property type="match status" value="1"/>
</dbReference>
<evidence type="ECO:0000259" key="6">
    <source>
        <dbReference type="PROSITE" id="PS51296"/>
    </source>
</evidence>
<sequence length="311" mass="32394">MKPLPALELVTRLEDADWLDPLAKKVRKIVKRTIRPQWARDILHGVPIGHPVHPLAVQVPLGAWISAAVLDALPGNDKAASVLIGVGSASAVPSALAGFMDWSQLHSQQQRVGLVHATANITAVSLYTASLVARVQGRQGAGKVLAYLGLGVVSFGGFLGGHLSYRQAAGVNHTEDVPHRFPSGWQPLAPLEDLPDGKLHQRTVAGLPLLVFREAETVNVLSDVCSHLSGPLHEGKLKGGRVADNSAGAGGSAGTGGSAGSGEPCVVCPWHGSTFSLRTGEVQAGPATSRQPRFETRVTGGLVEVNLPGAD</sequence>
<name>A0A024GXA0_9MICC</name>
<evidence type="ECO:0000256" key="3">
    <source>
        <dbReference type="ARBA" id="ARBA00023002"/>
    </source>
</evidence>
<protein>
    <submittedName>
        <fullName evidence="7">Rieske [2Fe-2S] domain protein</fullName>
    </submittedName>
</protein>
<evidence type="ECO:0000313" key="8">
    <source>
        <dbReference type="Proteomes" id="UP000035722"/>
    </source>
</evidence>
<dbReference type="GO" id="GO:0051537">
    <property type="term" value="F:2 iron, 2 sulfur cluster binding"/>
    <property type="evidence" value="ECO:0007669"/>
    <property type="project" value="UniProtKB-KW"/>
</dbReference>
<evidence type="ECO:0000256" key="5">
    <source>
        <dbReference type="ARBA" id="ARBA00023014"/>
    </source>
</evidence>
<accession>A0A024GXA0</accession>
<dbReference type="Gene3D" id="2.102.10.10">
    <property type="entry name" value="Rieske [2Fe-2S] iron-sulphur domain"/>
    <property type="match status" value="1"/>
</dbReference>
<keyword evidence="3" id="KW-0560">Oxidoreductase</keyword>
<evidence type="ECO:0000313" key="7">
    <source>
        <dbReference type="EMBL" id="CCQ44383.1"/>
    </source>
</evidence>
<dbReference type="Pfam" id="PF09990">
    <property type="entry name" value="DUF2231"/>
    <property type="match status" value="1"/>
</dbReference>
<dbReference type="GO" id="GO:0046872">
    <property type="term" value="F:metal ion binding"/>
    <property type="evidence" value="ECO:0007669"/>
    <property type="project" value="UniProtKB-KW"/>
</dbReference>
<comment type="caution">
    <text evidence="7">The sequence shown here is derived from an EMBL/GenBank/DDBJ whole genome shotgun (WGS) entry which is preliminary data.</text>
</comment>
<keyword evidence="2" id="KW-0479">Metal-binding</keyword>
<keyword evidence="5" id="KW-0411">Iron-sulfur</keyword>
<dbReference type="SUPFAM" id="SSF50022">
    <property type="entry name" value="ISP domain"/>
    <property type="match status" value="1"/>
</dbReference>
<dbReference type="PANTHER" id="PTHR21266">
    <property type="entry name" value="IRON-SULFUR DOMAIN CONTAINING PROTEIN"/>
    <property type="match status" value="1"/>
</dbReference>
<dbReference type="EMBL" id="CAQI01000025">
    <property type="protein sequence ID" value="CCQ44383.1"/>
    <property type="molecule type" value="Genomic_DNA"/>
</dbReference>
<feature type="domain" description="Rieske" evidence="6">
    <location>
        <begin position="185"/>
        <end position="305"/>
    </location>
</feature>
<dbReference type="AlphaFoldDB" id="A0A024GXA0"/>
<dbReference type="RefSeq" id="WP_050053446.1">
    <property type="nucleotide sequence ID" value="NZ_CAQI01000025.1"/>
</dbReference>
<dbReference type="Pfam" id="PF00355">
    <property type="entry name" value="Rieske"/>
    <property type="match status" value="2"/>
</dbReference>
<evidence type="ECO:0000256" key="4">
    <source>
        <dbReference type="ARBA" id="ARBA00023004"/>
    </source>
</evidence>
<keyword evidence="8" id="KW-1185">Reference proteome</keyword>
<dbReference type="GO" id="GO:0004497">
    <property type="term" value="F:monooxygenase activity"/>
    <property type="evidence" value="ECO:0007669"/>
    <property type="project" value="UniProtKB-ARBA"/>
</dbReference>
<reference evidence="8" key="1">
    <citation type="journal article" date="2014" name="Genome Announc.">
        <title>Genome Sequence of Arthrobacter siccitolerans 4J27, a Xeroprotectant-Producing Desiccation-Tolerant Microorganism.</title>
        <authorList>
            <person name="Manzanera M."/>
            <person name="Santa-Cruz-Calvo L."/>
            <person name="Vilchez J.I."/>
            <person name="Garcia-Fontana C."/>
            <person name="Silva-Castro G.A."/>
            <person name="Calvo C."/>
            <person name="Gonzalez-Lopez J."/>
        </authorList>
    </citation>
    <scope>NUCLEOTIDE SEQUENCE [LARGE SCALE GENOMIC DNA]</scope>
    <source>
        <strain evidence="8">4J27</strain>
    </source>
</reference>
<gene>
    <name evidence="7" type="ORF">ARTSIC4J27_307</name>
</gene>
<dbReference type="InterPro" id="IPR036922">
    <property type="entry name" value="Rieske_2Fe-2S_sf"/>
</dbReference>
<evidence type="ECO:0000256" key="1">
    <source>
        <dbReference type="ARBA" id="ARBA00022714"/>
    </source>
</evidence>
<dbReference type="InterPro" id="IPR050584">
    <property type="entry name" value="Cholesterol_7-desaturase"/>
</dbReference>
<dbReference type="OrthoDB" id="9795104at2"/>
<dbReference type="PANTHER" id="PTHR21266:SF60">
    <property type="entry name" value="3-KETOSTEROID-9-ALPHA-MONOOXYGENASE, OXYGENASE COMPONENT"/>
    <property type="match status" value="1"/>
</dbReference>
<dbReference type="Proteomes" id="UP000035722">
    <property type="component" value="Unassembled WGS sequence"/>
</dbReference>
<keyword evidence="1" id="KW-0001">2Fe-2S</keyword>
<keyword evidence="4" id="KW-0408">Iron</keyword>
<dbReference type="InterPro" id="IPR017941">
    <property type="entry name" value="Rieske_2Fe-2S"/>
</dbReference>
<dbReference type="STRING" id="861266.ARTSIC4J27_307"/>
<dbReference type="GO" id="GO:0016705">
    <property type="term" value="F:oxidoreductase activity, acting on paired donors, with incorporation or reduction of molecular oxygen"/>
    <property type="evidence" value="ECO:0007669"/>
    <property type="project" value="UniProtKB-ARBA"/>
</dbReference>
<evidence type="ECO:0000256" key="2">
    <source>
        <dbReference type="ARBA" id="ARBA00022723"/>
    </source>
</evidence>
<dbReference type="CDD" id="cd03467">
    <property type="entry name" value="Rieske"/>
    <property type="match status" value="1"/>
</dbReference>